<name>A0A8R1UNS2_PRIPA</name>
<organism evidence="2 3">
    <name type="scientific">Pristionchus pacificus</name>
    <name type="common">Parasitic nematode worm</name>
    <dbReference type="NCBI Taxonomy" id="54126"/>
    <lineage>
        <taxon>Eukaryota</taxon>
        <taxon>Metazoa</taxon>
        <taxon>Ecdysozoa</taxon>
        <taxon>Nematoda</taxon>
        <taxon>Chromadorea</taxon>
        <taxon>Rhabditida</taxon>
        <taxon>Rhabditina</taxon>
        <taxon>Diplogasteromorpha</taxon>
        <taxon>Diplogasteroidea</taxon>
        <taxon>Neodiplogasteridae</taxon>
        <taxon>Pristionchus</taxon>
    </lineage>
</organism>
<protein>
    <submittedName>
        <fullName evidence="2">Uncharacterized protein</fullName>
    </submittedName>
</protein>
<dbReference type="InterPro" id="IPR036045">
    <property type="entry name" value="Sec1-like_sf"/>
</dbReference>
<keyword evidence="3" id="KW-1185">Reference proteome</keyword>
<evidence type="ECO:0000313" key="3">
    <source>
        <dbReference type="Proteomes" id="UP000005239"/>
    </source>
</evidence>
<dbReference type="SUPFAM" id="SSF56815">
    <property type="entry name" value="Sec1/munc18-like (SM) proteins"/>
    <property type="match status" value="1"/>
</dbReference>
<comment type="similarity">
    <text evidence="1">Belongs to the STXBP/unc-18/SEC1 family.</text>
</comment>
<dbReference type="GO" id="GO:0016192">
    <property type="term" value="P:vesicle-mediated transport"/>
    <property type="evidence" value="ECO:0000318"/>
    <property type="project" value="GO_Central"/>
</dbReference>
<accession>A0A8R1UNS2</accession>
<proteinExistence type="inferred from homology"/>
<dbReference type="PANTHER" id="PTHR11679">
    <property type="entry name" value="VESICLE PROTEIN SORTING-ASSOCIATED"/>
    <property type="match status" value="1"/>
</dbReference>
<dbReference type="InterPro" id="IPR043154">
    <property type="entry name" value="Sec-1-like_dom1"/>
</dbReference>
<dbReference type="GO" id="GO:0006886">
    <property type="term" value="P:intracellular protein transport"/>
    <property type="evidence" value="ECO:0000318"/>
    <property type="project" value="GO_Central"/>
</dbReference>
<gene>
    <name evidence="2" type="primary">WBGene00273338</name>
</gene>
<dbReference type="Gene3D" id="1.25.40.850">
    <property type="match status" value="1"/>
</dbReference>
<dbReference type="InterPro" id="IPR027482">
    <property type="entry name" value="Sec1-like_dom2"/>
</dbReference>
<evidence type="ECO:0000313" key="2">
    <source>
        <dbReference type="EnsemblMetazoa" id="PPA34969.1"/>
    </source>
</evidence>
<reference evidence="2" key="2">
    <citation type="submission" date="2022-06" db="UniProtKB">
        <authorList>
            <consortium name="EnsemblMetazoa"/>
        </authorList>
    </citation>
    <scope>IDENTIFICATION</scope>
    <source>
        <strain evidence="2">PS312</strain>
    </source>
</reference>
<sequence length="614" mass="66476">MVVIVISPEGGHMDDDLRLTIEVARGDLVHRLESLPGPKHLLVEQCLLRPLDKVASMSLLAKHGCLRVFTISKDGSLPSSDVEGGGRATRVFLMRCSLANARLLAAFLRSDEATPAAVIWVDRVLPMAERELERAGVYGAVDQSALALPMLPIEADLFSLELPQSRQTEYYSVAQSLYQLQSLYGQFPTIYGVGEAAERVSKMMKVLYADRGEPRALADQPISHLFLLDRNLDPASVLMSGLTYESMLHDAFRIRCGKVQFGQDVEERLRASMREEGGGGGGKSSKFSIVALDNNDGVFASVRNMHMTAVFPWLSAKAREIQASYDKGAQLDALADVKAFVSSELKTLKTRHRQLETHICACEVLLERSGSGSASERLGLEHALVAGQADMNQVLEFLEDSMLAEQSPWQVLALACLASLASCGLPQKIFSSFRESFLHAYGFDTLPILHSLCTRRLLFVKPSPLSKLREDGAGGRGGGDARELLSSLPAAAAAAAAAAGSSPTHSASSGPPIPTLPFIVKRLGLVPSAQQGAVNLRAPDRMSYVFSGAFAPPLCTLIADTMVRGWNNAEAEQTFGRAFAASHTMQPAERRPDSRMRKAIMAFFVGGVTYAEVR</sequence>
<dbReference type="Proteomes" id="UP000005239">
    <property type="component" value="Unassembled WGS sequence"/>
</dbReference>
<dbReference type="InterPro" id="IPR001619">
    <property type="entry name" value="Sec1-like"/>
</dbReference>
<dbReference type="InterPro" id="IPR043127">
    <property type="entry name" value="Sec-1-like_dom3a"/>
</dbReference>
<dbReference type="Gene3D" id="3.40.50.1910">
    <property type="match status" value="1"/>
</dbReference>
<dbReference type="EnsemblMetazoa" id="PPA34969.1">
    <property type="protein sequence ID" value="PPA34969.1"/>
    <property type="gene ID" value="WBGene00273338"/>
</dbReference>
<reference evidence="3" key="1">
    <citation type="journal article" date="2008" name="Nat. Genet.">
        <title>The Pristionchus pacificus genome provides a unique perspective on nematode lifestyle and parasitism.</title>
        <authorList>
            <person name="Dieterich C."/>
            <person name="Clifton S.W."/>
            <person name="Schuster L.N."/>
            <person name="Chinwalla A."/>
            <person name="Delehaunty K."/>
            <person name="Dinkelacker I."/>
            <person name="Fulton L."/>
            <person name="Fulton R."/>
            <person name="Godfrey J."/>
            <person name="Minx P."/>
            <person name="Mitreva M."/>
            <person name="Roeseler W."/>
            <person name="Tian H."/>
            <person name="Witte H."/>
            <person name="Yang S.P."/>
            <person name="Wilson R.K."/>
            <person name="Sommer R.J."/>
        </authorList>
    </citation>
    <scope>NUCLEOTIDE SEQUENCE [LARGE SCALE GENOMIC DNA]</scope>
    <source>
        <strain evidence="3">PS312</strain>
    </source>
</reference>
<evidence type="ECO:0000256" key="1">
    <source>
        <dbReference type="ARBA" id="ARBA00009884"/>
    </source>
</evidence>
<dbReference type="Gene3D" id="3.90.830.10">
    <property type="entry name" value="Syntaxin Binding Protein 1, Chain A, domain 2"/>
    <property type="match status" value="1"/>
</dbReference>
<dbReference type="InterPro" id="IPR043155">
    <property type="entry name" value="VPS33_dom3b"/>
</dbReference>
<dbReference type="Gene3D" id="3.40.50.2060">
    <property type="match status" value="1"/>
</dbReference>
<dbReference type="AlphaFoldDB" id="A0A8R1UNS2"/>
<dbReference type="GO" id="GO:0033263">
    <property type="term" value="C:CORVET complex"/>
    <property type="evidence" value="ECO:0000318"/>
    <property type="project" value="GO_Central"/>
</dbReference>
<dbReference type="GO" id="GO:0005764">
    <property type="term" value="C:lysosome"/>
    <property type="evidence" value="ECO:0000318"/>
    <property type="project" value="GO_Central"/>
</dbReference>
<dbReference type="Pfam" id="PF00995">
    <property type="entry name" value="Sec1"/>
    <property type="match status" value="1"/>
</dbReference>